<accession>A0ABS7RE95</accession>
<dbReference type="PANTHER" id="PTHR10885">
    <property type="entry name" value="ISOPENTENYL-DIPHOSPHATE DELTA-ISOMERASE"/>
    <property type="match status" value="1"/>
</dbReference>
<dbReference type="RefSeq" id="WP_221023145.1">
    <property type="nucleotide sequence ID" value="NZ_JAIEZQ010000001.1"/>
</dbReference>
<dbReference type="Gene3D" id="3.90.79.10">
    <property type="entry name" value="Nucleoside Triphosphate Pyrophosphohydrolase"/>
    <property type="match status" value="1"/>
</dbReference>
<keyword evidence="4" id="KW-0378">Hydrolase</keyword>
<reference evidence="7 8" key="1">
    <citation type="submission" date="2021-08" db="EMBL/GenBank/DDBJ databases">
        <title>Nocardioides bacterium WL0053 sp. nov., isolated from the sediment.</title>
        <authorList>
            <person name="Wang L."/>
            <person name="Zhang D."/>
            <person name="Zhang A."/>
        </authorList>
    </citation>
    <scope>NUCLEOTIDE SEQUENCE [LARGE SCALE GENOMIC DNA]</scope>
    <source>
        <strain evidence="7 8">WL0053</strain>
    </source>
</reference>
<evidence type="ECO:0000256" key="1">
    <source>
        <dbReference type="ARBA" id="ARBA00001946"/>
    </source>
</evidence>
<keyword evidence="5" id="KW-0460">Magnesium</keyword>
<gene>
    <name evidence="7" type="ORF">K1X13_00735</name>
</gene>
<dbReference type="EMBL" id="JAIEZQ010000001">
    <property type="protein sequence ID" value="MBY9073334.1"/>
    <property type="molecule type" value="Genomic_DNA"/>
</dbReference>
<dbReference type="SUPFAM" id="SSF55811">
    <property type="entry name" value="Nudix"/>
    <property type="match status" value="1"/>
</dbReference>
<dbReference type="Pfam" id="PF00293">
    <property type="entry name" value="NUDIX"/>
    <property type="match status" value="1"/>
</dbReference>
<dbReference type="PROSITE" id="PS51462">
    <property type="entry name" value="NUDIX"/>
    <property type="match status" value="1"/>
</dbReference>
<evidence type="ECO:0000259" key="6">
    <source>
        <dbReference type="PROSITE" id="PS51462"/>
    </source>
</evidence>
<comment type="cofactor">
    <cofactor evidence="1">
        <name>Mg(2+)</name>
        <dbReference type="ChEBI" id="CHEBI:18420"/>
    </cofactor>
</comment>
<dbReference type="InterPro" id="IPR000086">
    <property type="entry name" value="NUDIX_hydrolase_dom"/>
</dbReference>
<comment type="caution">
    <text evidence="7">The sequence shown here is derived from an EMBL/GenBank/DDBJ whole genome shotgun (WGS) entry which is preliminary data.</text>
</comment>
<name>A0ABS7RE95_9ACTN</name>
<comment type="similarity">
    <text evidence="2">Belongs to the Nudix hydrolase family.</text>
</comment>
<evidence type="ECO:0000313" key="8">
    <source>
        <dbReference type="Proteomes" id="UP000754710"/>
    </source>
</evidence>
<evidence type="ECO:0000313" key="7">
    <source>
        <dbReference type="EMBL" id="MBY9073334.1"/>
    </source>
</evidence>
<organism evidence="7 8">
    <name type="scientific">Nocardioides jiangsuensis</name>
    <dbReference type="NCBI Taxonomy" id="2866161"/>
    <lineage>
        <taxon>Bacteria</taxon>
        <taxon>Bacillati</taxon>
        <taxon>Actinomycetota</taxon>
        <taxon>Actinomycetes</taxon>
        <taxon>Propionibacteriales</taxon>
        <taxon>Nocardioidaceae</taxon>
        <taxon>Nocardioides</taxon>
    </lineage>
</organism>
<dbReference type="PIRSF" id="PIRSF017340">
    <property type="entry name" value="Nudix_hydro"/>
    <property type="match status" value="1"/>
</dbReference>
<sequence>MSAQEQPEIVALVDEAGTVVGSAPRDVVRRDNLLHAATAVLVRNSHGLVYLHRRAADKDWAPSCHDVAAGGVLRAGESPEESARRELAEELGIAGARLVPLGLNLYQDDLTRCVEHCYETHWDGPVVHADDEVVWGDWITLRDLDRLLRDPAFHFVPDTRQLLARLATAGVHDYAALRTLAP</sequence>
<evidence type="ECO:0000256" key="3">
    <source>
        <dbReference type="ARBA" id="ARBA00022723"/>
    </source>
</evidence>
<dbReference type="InterPro" id="IPR015797">
    <property type="entry name" value="NUDIX_hydrolase-like_dom_sf"/>
</dbReference>
<protein>
    <submittedName>
        <fullName evidence="7">NUDIX domain-containing protein</fullName>
    </submittedName>
</protein>
<keyword evidence="3" id="KW-0479">Metal-binding</keyword>
<proteinExistence type="inferred from homology"/>
<dbReference type="InterPro" id="IPR024195">
    <property type="entry name" value="NUDIX_hydrolase_YfcD_pred"/>
</dbReference>
<evidence type="ECO:0000256" key="4">
    <source>
        <dbReference type="ARBA" id="ARBA00022801"/>
    </source>
</evidence>
<dbReference type="Proteomes" id="UP000754710">
    <property type="component" value="Unassembled WGS sequence"/>
</dbReference>
<dbReference type="CDD" id="cd04697">
    <property type="entry name" value="NUDIX_Hydrolase"/>
    <property type="match status" value="1"/>
</dbReference>
<dbReference type="PANTHER" id="PTHR10885:SF0">
    <property type="entry name" value="ISOPENTENYL-DIPHOSPHATE DELTA-ISOMERASE"/>
    <property type="match status" value="1"/>
</dbReference>
<evidence type="ECO:0000256" key="2">
    <source>
        <dbReference type="ARBA" id="ARBA00005582"/>
    </source>
</evidence>
<evidence type="ECO:0000256" key="5">
    <source>
        <dbReference type="ARBA" id="ARBA00022842"/>
    </source>
</evidence>
<keyword evidence="8" id="KW-1185">Reference proteome</keyword>
<feature type="domain" description="Nudix hydrolase" evidence="6">
    <location>
        <begin position="33"/>
        <end position="161"/>
    </location>
</feature>